<evidence type="ECO:0000313" key="5">
    <source>
        <dbReference type="EMBL" id="CAB4863756.1"/>
    </source>
</evidence>
<evidence type="ECO:0000313" key="3">
    <source>
        <dbReference type="EMBL" id="CAB4661112.1"/>
    </source>
</evidence>
<dbReference type="EMBL" id="CAEZZU010000141">
    <property type="protein sequence ID" value="CAB4782949.1"/>
    <property type="molecule type" value="Genomic_DNA"/>
</dbReference>
<dbReference type="InterPro" id="IPR002155">
    <property type="entry name" value="Thiolase"/>
</dbReference>
<dbReference type="CDD" id="cd00829">
    <property type="entry name" value="SCP-x_thiolase"/>
    <property type="match status" value="1"/>
</dbReference>
<dbReference type="PANTHER" id="PTHR42870:SF1">
    <property type="entry name" value="NON-SPECIFIC LIPID-TRANSFER PROTEIN-LIKE 2"/>
    <property type="match status" value="1"/>
</dbReference>
<dbReference type="InterPro" id="IPR016039">
    <property type="entry name" value="Thiolase-like"/>
</dbReference>
<dbReference type="NCBIfam" id="NF004715">
    <property type="entry name" value="PRK06059.1"/>
    <property type="match status" value="1"/>
</dbReference>
<dbReference type="PANTHER" id="PTHR42870">
    <property type="entry name" value="ACETYL-COA C-ACETYLTRANSFERASE"/>
    <property type="match status" value="1"/>
</dbReference>
<reference evidence="4" key="1">
    <citation type="submission" date="2020-05" db="EMBL/GenBank/DDBJ databases">
        <authorList>
            <person name="Chiriac C."/>
            <person name="Salcher M."/>
            <person name="Ghai R."/>
            <person name="Kavagutti S V."/>
        </authorList>
    </citation>
    <scope>NUCLEOTIDE SEQUENCE</scope>
</reference>
<protein>
    <submittedName>
        <fullName evidence="4">Unannotated protein</fullName>
    </submittedName>
</protein>
<dbReference type="PIRSF" id="PIRSF000429">
    <property type="entry name" value="Ac-CoA_Ac_transf"/>
    <property type="match status" value="1"/>
</dbReference>
<dbReference type="Gene3D" id="3.40.47.10">
    <property type="match status" value="1"/>
</dbReference>
<feature type="domain" description="Thiolase N-terminal" evidence="1">
    <location>
        <begin position="25"/>
        <end position="222"/>
    </location>
</feature>
<name>A0A6J6WFZ9_9ZZZZ</name>
<evidence type="ECO:0000313" key="4">
    <source>
        <dbReference type="EMBL" id="CAB4782949.1"/>
    </source>
</evidence>
<dbReference type="Pfam" id="PF22691">
    <property type="entry name" value="Thiolase_C_1"/>
    <property type="match status" value="1"/>
</dbReference>
<dbReference type="EMBL" id="CAFBLK010000073">
    <property type="protein sequence ID" value="CAB4863756.1"/>
    <property type="molecule type" value="Genomic_DNA"/>
</dbReference>
<sequence length="397" mass="42059">MSVGEVAVLGVGMHPWGKWGRNFVEYGVVAARAALADAEVDWRDIQFVAGGETVRNGYPGYVAGATFAQALGWQGAPVVSAYAACASGATALNAARAQILAGLCDVALVVGADTTPKGFLAPNAGERGDDPDWLRFRLLGATNPTYFGLYARRRMEQYGATPDHFAKVKVKNARHGLNNPYARFRKEVTIEDVNASPMVSDPLRLLEICATSDGAAALVICSLDYARSRGVSNPVRIAAVSTVTPTYPNTVIEMPNFATDSAFGVPEPERSFRDSIAYAAYEQAGIGPEDVNLAEVYDLSTSLELDWYENIGLCAPGEAEQLLDAGVTTLGGRVPVNVSGGLASFGEAVPAQAIQQVCEITWQLRGQAEGRQVEGARVGLTVNQGLFGHGSCVIAKR</sequence>
<dbReference type="GO" id="GO:0016747">
    <property type="term" value="F:acyltransferase activity, transferring groups other than amino-acyl groups"/>
    <property type="evidence" value="ECO:0007669"/>
    <property type="project" value="InterPro"/>
</dbReference>
<organism evidence="4">
    <name type="scientific">freshwater metagenome</name>
    <dbReference type="NCBI Taxonomy" id="449393"/>
    <lineage>
        <taxon>unclassified sequences</taxon>
        <taxon>metagenomes</taxon>
        <taxon>ecological metagenomes</taxon>
    </lineage>
</organism>
<evidence type="ECO:0000259" key="1">
    <source>
        <dbReference type="Pfam" id="PF00108"/>
    </source>
</evidence>
<gene>
    <name evidence="3" type="ORF">UFOPK2242_00972</name>
    <name evidence="4" type="ORF">UFOPK2925_00970</name>
    <name evidence="5" type="ORF">UFOPK3317_00550</name>
</gene>
<dbReference type="Pfam" id="PF00108">
    <property type="entry name" value="Thiolase_N"/>
    <property type="match status" value="1"/>
</dbReference>
<proteinExistence type="predicted"/>
<dbReference type="SUPFAM" id="SSF53901">
    <property type="entry name" value="Thiolase-like"/>
    <property type="match status" value="2"/>
</dbReference>
<accession>A0A6J6WFZ9</accession>
<dbReference type="InterPro" id="IPR020616">
    <property type="entry name" value="Thiolase_N"/>
</dbReference>
<dbReference type="InterPro" id="IPR055140">
    <property type="entry name" value="Thiolase_C_2"/>
</dbReference>
<dbReference type="EMBL" id="CAEZWM010000118">
    <property type="protein sequence ID" value="CAB4661112.1"/>
    <property type="molecule type" value="Genomic_DNA"/>
</dbReference>
<feature type="domain" description="Thiolase C-terminal" evidence="2">
    <location>
        <begin position="277"/>
        <end position="392"/>
    </location>
</feature>
<dbReference type="AlphaFoldDB" id="A0A6J6WFZ9"/>
<evidence type="ECO:0000259" key="2">
    <source>
        <dbReference type="Pfam" id="PF22691"/>
    </source>
</evidence>